<evidence type="ECO:0000313" key="1">
    <source>
        <dbReference type="EMBL" id="SFN69663.1"/>
    </source>
</evidence>
<accession>A0A1I5B4P6</accession>
<keyword evidence="2" id="KW-1185">Reference proteome</keyword>
<reference evidence="2" key="1">
    <citation type="submission" date="2016-10" db="EMBL/GenBank/DDBJ databases">
        <authorList>
            <person name="Varghese N."/>
            <person name="Submissions S."/>
        </authorList>
    </citation>
    <scope>NUCLEOTIDE SEQUENCE [LARGE SCALE GENOMIC DNA]</scope>
    <source>
        <strain evidence="2">N6PO6</strain>
    </source>
</reference>
<protein>
    <submittedName>
        <fullName evidence="1">Uncharacterized protein</fullName>
    </submittedName>
</protein>
<gene>
    <name evidence="1" type="ORF">SAMN05216516_11459</name>
</gene>
<evidence type="ECO:0000313" key="2">
    <source>
        <dbReference type="Proteomes" id="UP000242222"/>
    </source>
</evidence>
<proteinExistence type="predicted"/>
<dbReference type="AlphaFoldDB" id="A0A1I5B4P6"/>
<sequence length="60" mass="6960">MFSKGLTDYLVVSVRNMQSVTISSRLPWSGFRSRKYRVKSLKIISANSMDDRVKPFDVNF</sequence>
<organism evidence="1 2">
    <name type="scientific">Izhakiella capsodis</name>
    <dbReference type="NCBI Taxonomy" id="1367852"/>
    <lineage>
        <taxon>Bacteria</taxon>
        <taxon>Pseudomonadati</taxon>
        <taxon>Pseudomonadota</taxon>
        <taxon>Gammaproteobacteria</taxon>
        <taxon>Enterobacterales</taxon>
        <taxon>Erwiniaceae</taxon>
        <taxon>Izhakiella</taxon>
    </lineage>
</organism>
<name>A0A1I5B4P6_9GAMM</name>
<dbReference type="EMBL" id="FOVC01000014">
    <property type="protein sequence ID" value="SFN69663.1"/>
    <property type="molecule type" value="Genomic_DNA"/>
</dbReference>
<dbReference type="STRING" id="1367852.SAMN05216516_11459"/>
<dbReference type="Proteomes" id="UP000242222">
    <property type="component" value="Unassembled WGS sequence"/>
</dbReference>